<evidence type="ECO:0000256" key="2">
    <source>
        <dbReference type="ARBA" id="ARBA00022763"/>
    </source>
</evidence>
<dbReference type="InterPro" id="IPR010982">
    <property type="entry name" value="Lambda_DNA-bd_dom_sf"/>
</dbReference>
<comment type="similarity">
    <text evidence="1 7">Belongs to the peptidase S24 family.</text>
</comment>
<keyword evidence="10" id="KW-1185">Reference proteome</keyword>
<dbReference type="PANTHER" id="PTHR33516:SF2">
    <property type="entry name" value="LEXA REPRESSOR-RELATED"/>
    <property type="match status" value="1"/>
</dbReference>
<organism evidence="9 10">
    <name type="scientific">Pelosinus fermentans B4</name>
    <dbReference type="NCBI Taxonomy" id="1149862"/>
    <lineage>
        <taxon>Bacteria</taxon>
        <taxon>Bacillati</taxon>
        <taxon>Bacillota</taxon>
        <taxon>Negativicutes</taxon>
        <taxon>Selenomonadales</taxon>
        <taxon>Sporomusaceae</taxon>
        <taxon>Pelosinus</taxon>
    </lineage>
</organism>
<keyword evidence="2" id="KW-0227">DNA damage</keyword>
<reference evidence="9 10" key="1">
    <citation type="journal article" date="2012" name="J. Bacteriol.">
        <title>Draft Genome Sequences for Two Metal-Reducing Pelosinus fermentans Strains Isolated from a Cr(VI)-Contaminated Site and for Type Strain R7.</title>
        <authorList>
            <person name="Brown S.D."/>
            <person name="Podar M."/>
            <person name="Klingeman D.M."/>
            <person name="Johnson C.M."/>
            <person name="Yang Z.K."/>
            <person name="Utturkar S.M."/>
            <person name="Land M.L."/>
            <person name="Mosher J.J."/>
            <person name="Hurt R.A.Jr."/>
            <person name="Phelps T.J."/>
            <person name="Palumbo A.V."/>
            <person name="Arkin A.P."/>
            <person name="Hazen T.C."/>
            <person name="Elias D.A."/>
        </authorList>
    </citation>
    <scope>NUCLEOTIDE SEQUENCE [LARGE SCALE GENOMIC DNA]</scope>
    <source>
        <strain evidence="9 10">B4</strain>
    </source>
</reference>
<dbReference type="Pfam" id="PF00717">
    <property type="entry name" value="Peptidase_S24"/>
    <property type="match status" value="1"/>
</dbReference>
<dbReference type="RefSeq" id="WP_007932100.1">
    <property type="nucleotide sequence ID" value="NZ_AKVJ01000011.1"/>
</dbReference>
<evidence type="ECO:0000259" key="8">
    <source>
        <dbReference type="PROSITE" id="PS50943"/>
    </source>
</evidence>
<dbReference type="MEROPS" id="S24.001"/>
<keyword evidence="3 7" id="KW-0378">Hydrolase</keyword>
<evidence type="ECO:0000256" key="6">
    <source>
        <dbReference type="ARBA" id="ARBA00023236"/>
    </source>
</evidence>
<dbReference type="SMART" id="SM00530">
    <property type="entry name" value="HTH_XRE"/>
    <property type="match status" value="1"/>
</dbReference>
<accession>I8RMC5</accession>
<protein>
    <submittedName>
        <fullName evidence="9">Peptidase S24/S26A/S26B, conserved region</fullName>
    </submittedName>
</protein>
<evidence type="ECO:0000256" key="4">
    <source>
        <dbReference type="ARBA" id="ARBA00022813"/>
    </source>
</evidence>
<dbReference type="Gene3D" id="1.10.260.40">
    <property type="entry name" value="lambda repressor-like DNA-binding domains"/>
    <property type="match status" value="1"/>
</dbReference>
<gene>
    <name evidence="9" type="ORF">FB4_0216</name>
</gene>
<dbReference type="SUPFAM" id="SSF47413">
    <property type="entry name" value="lambda repressor-like DNA-binding domains"/>
    <property type="match status" value="1"/>
</dbReference>
<evidence type="ECO:0000313" key="10">
    <source>
        <dbReference type="Proteomes" id="UP000004324"/>
    </source>
</evidence>
<dbReference type="InterPro" id="IPR036286">
    <property type="entry name" value="LexA/Signal_pep-like_sf"/>
</dbReference>
<keyword evidence="5" id="KW-0234">DNA repair</keyword>
<evidence type="ECO:0000256" key="3">
    <source>
        <dbReference type="ARBA" id="ARBA00022801"/>
    </source>
</evidence>
<dbReference type="PRINTS" id="PR00726">
    <property type="entry name" value="LEXASERPTASE"/>
</dbReference>
<dbReference type="EMBL" id="AKVJ01000011">
    <property type="protein sequence ID" value="EIW19965.1"/>
    <property type="molecule type" value="Genomic_DNA"/>
</dbReference>
<dbReference type="PATRIC" id="fig|1149862.3.peg.1107"/>
<dbReference type="InterPro" id="IPR006197">
    <property type="entry name" value="Peptidase_S24_LexA"/>
</dbReference>
<dbReference type="SUPFAM" id="SSF51306">
    <property type="entry name" value="LexA/Signal peptidase"/>
    <property type="match status" value="1"/>
</dbReference>
<dbReference type="Proteomes" id="UP000004324">
    <property type="component" value="Unassembled WGS sequence"/>
</dbReference>
<dbReference type="InterPro" id="IPR039418">
    <property type="entry name" value="LexA-like"/>
</dbReference>
<evidence type="ECO:0000256" key="1">
    <source>
        <dbReference type="ARBA" id="ARBA00007484"/>
    </source>
</evidence>
<dbReference type="Pfam" id="PF01381">
    <property type="entry name" value="HTH_3"/>
    <property type="match status" value="1"/>
</dbReference>
<comment type="caution">
    <text evidence="9">The sequence shown here is derived from an EMBL/GenBank/DDBJ whole genome shotgun (WGS) entry which is preliminary data.</text>
</comment>
<dbReference type="AlphaFoldDB" id="I8RMC5"/>
<dbReference type="OrthoDB" id="9802364at2"/>
<dbReference type="InterPro" id="IPR050077">
    <property type="entry name" value="LexA_repressor"/>
</dbReference>
<dbReference type="CDD" id="cd00093">
    <property type="entry name" value="HTH_XRE"/>
    <property type="match status" value="1"/>
</dbReference>
<keyword evidence="4 7" id="KW-0068">Autocatalytic cleavage</keyword>
<dbReference type="GO" id="GO:0009432">
    <property type="term" value="P:SOS response"/>
    <property type="evidence" value="ECO:0007669"/>
    <property type="project" value="UniProtKB-KW"/>
</dbReference>
<feature type="domain" description="HTH cro/C1-type" evidence="8">
    <location>
        <begin position="8"/>
        <end position="63"/>
    </location>
</feature>
<dbReference type="CDD" id="cd06529">
    <property type="entry name" value="S24_LexA-like"/>
    <property type="match status" value="1"/>
</dbReference>
<evidence type="ECO:0000313" key="9">
    <source>
        <dbReference type="EMBL" id="EIW19965.1"/>
    </source>
</evidence>
<dbReference type="GO" id="GO:0006355">
    <property type="term" value="P:regulation of DNA-templated transcription"/>
    <property type="evidence" value="ECO:0007669"/>
    <property type="project" value="InterPro"/>
</dbReference>
<name>I8RMC5_9FIRM</name>
<dbReference type="PROSITE" id="PS50943">
    <property type="entry name" value="HTH_CROC1"/>
    <property type="match status" value="1"/>
</dbReference>
<evidence type="ECO:0000256" key="7">
    <source>
        <dbReference type="RuleBase" id="RU003991"/>
    </source>
</evidence>
<dbReference type="InterPro" id="IPR015927">
    <property type="entry name" value="Peptidase_S24_S26A/B/C"/>
</dbReference>
<dbReference type="GO" id="GO:0003677">
    <property type="term" value="F:DNA binding"/>
    <property type="evidence" value="ECO:0007669"/>
    <property type="project" value="InterPro"/>
</dbReference>
<dbReference type="InterPro" id="IPR001387">
    <property type="entry name" value="Cro/C1-type_HTH"/>
</dbReference>
<dbReference type="Gene3D" id="2.10.109.10">
    <property type="entry name" value="Umud Fragment, subunit A"/>
    <property type="match status" value="1"/>
</dbReference>
<dbReference type="GO" id="GO:0006281">
    <property type="term" value="P:DNA repair"/>
    <property type="evidence" value="ECO:0007669"/>
    <property type="project" value="UniProtKB-KW"/>
</dbReference>
<proteinExistence type="inferred from homology"/>
<keyword evidence="6" id="KW-0742">SOS response</keyword>
<sequence>MDDVNNRLAYRRKELKLTLEEVGDMVGVGKSTVRKWETGDIANMGRDKIALLAKALKVSPLYIMGLEDDPNFTPQVKNDLVSLPIVGKVSCGAGVLALDEIEGFEPTPKSWLNGGEYFYTRTQGDSMINARIHDGDLVLIRKQSDVNDGEIAAVVVDDRILLKRVYKRNGSIILQSENNLYPPQIYNSNNANNCFIVGKLKKVVISY</sequence>
<evidence type="ECO:0000256" key="5">
    <source>
        <dbReference type="ARBA" id="ARBA00023204"/>
    </source>
</evidence>
<dbReference type="PANTHER" id="PTHR33516">
    <property type="entry name" value="LEXA REPRESSOR"/>
    <property type="match status" value="1"/>
</dbReference>
<dbReference type="GO" id="GO:0016787">
    <property type="term" value="F:hydrolase activity"/>
    <property type="evidence" value="ECO:0007669"/>
    <property type="project" value="UniProtKB-KW"/>
</dbReference>